<organism evidence="1 2">
    <name type="scientific">Sphingomonas swuensis</name>
    <dbReference type="NCBI Taxonomy" id="977800"/>
    <lineage>
        <taxon>Bacteria</taxon>
        <taxon>Pseudomonadati</taxon>
        <taxon>Pseudomonadota</taxon>
        <taxon>Alphaproteobacteria</taxon>
        <taxon>Sphingomonadales</taxon>
        <taxon>Sphingomonadaceae</taxon>
        <taxon>Sphingomonas</taxon>
    </lineage>
</organism>
<proteinExistence type="predicted"/>
<protein>
    <submittedName>
        <fullName evidence="1">Uncharacterized protein</fullName>
    </submittedName>
</protein>
<dbReference type="EMBL" id="BAABBQ010000001">
    <property type="protein sequence ID" value="GAA4013326.1"/>
    <property type="molecule type" value="Genomic_DNA"/>
</dbReference>
<dbReference type="RefSeq" id="WP_344706229.1">
    <property type="nucleotide sequence ID" value="NZ_BAABBQ010000001.1"/>
</dbReference>
<evidence type="ECO:0000313" key="1">
    <source>
        <dbReference type="EMBL" id="GAA4013326.1"/>
    </source>
</evidence>
<reference evidence="2" key="1">
    <citation type="journal article" date="2019" name="Int. J. Syst. Evol. Microbiol.">
        <title>The Global Catalogue of Microorganisms (GCM) 10K type strain sequencing project: providing services to taxonomists for standard genome sequencing and annotation.</title>
        <authorList>
            <consortium name="The Broad Institute Genomics Platform"/>
            <consortium name="The Broad Institute Genome Sequencing Center for Infectious Disease"/>
            <person name="Wu L."/>
            <person name="Ma J."/>
        </authorList>
    </citation>
    <scope>NUCLEOTIDE SEQUENCE [LARGE SCALE GENOMIC DNA]</scope>
    <source>
        <strain evidence="2">JCM 17563</strain>
    </source>
</reference>
<comment type="caution">
    <text evidence="1">The sequence shown here is derived from an EMBL/GenBank/DDBJ whole genome shotgun (WGS) entry which is preliminary data.</text>
</comment>
<name>A0ABP7SLH2_9SPHN</name>
<evidence type="ECO:0000313" key="2">
    <source>
        <dbReference type="Proteomes" id="UP001500235"/>
    </source>
</evidence>
<accession>A0ABP7SLH2</accession>
<keyword evidence="2" id="KW-1185">Reference proteome</keyword>
<gene>
    <name evidence="1" type="ORF">GCM10022280_09450</name>
</gene>
<dbReference type="Proteomes" id="UP001500235">
    <property type="component" value="Unassembled WGS sequence"/>
</dbReference>
<sequence length="103" mass="11311">MAYFAFTDITRNGPRAEYLQWVESGRIVVTYSRPRESFAVDARQKTIASTAIGAVAGLATSAAQFVTVGVPFMFSILWGCSTITAFDSTHTLFGSDNYDHAFR</sequence>